<keyword evidence="1" id="KW-0472">Membrane</keyword>
<gene>
    <name evidence="2" type="ORF">GJR99_07250</name>
</gene>
<protein>
    <recommendedName>
        <fullName evidence="4">Integral membrane protein</fullName>
    </recommendedName>
</protein>
<dbReference type="OrthoDB" id="330759at2157"/>
<evidence type="ECO:0000313" key="3">
    <source>
        <dbReference type="Proteomes" id="UP000443423"/>
    </source>
</evidence>
<keyword evidence="1" id="KW-0812">Transmembrane</keyword>
<comment type="caution">
    <text evidence="2">The sequence shown here is derived from an EMBL/GenBank/DDBJ whole genome shotgun (WGS) entry which is preliminary data.</text>
</comment>
<feature type="transmembrane region" description="Helical" evidence="1">
    <location>
        <begin position="43"/>
        <end position="62"/>
    </location>
</feature>
<dbReference type="Proteomes" id="UP000443423">
    <property type="component" value="Unassembled WGS sequence"/>
</dbReference>
<dbReference type="RefSeq" id="WP_151110698.1">
    <property type="nucleotide sequence ID" value="NZ_WKJQ01000001.1"/>
</dbReference>
<accession>A0A6A8G6D3</accession>
<keyword evidence="1" id="KW-1133">Transmembrane helix</keyword>
<feature type="transmembrane region" description="Helical" evidence="1">
    <location>
        <begin position="12"/>
        <end position="37"/>
    </location>
</feature>
<feature type="transmembrane region" description="Helical" evidence="1">
    <location>
        <begin position="95"/>
        <end position="118"/>
    </location>
</feature>
<feature type="transmembrane region" description="Helical" evidence="1">
    <location>
        <begin position="71"/>
        <end position="89"/>
    </location>
</feature>
<dbReference type="AlphaFoldDB" id="A0A6A8G6D3"/>
<evidence type="ECO:0000313" key="2">
    <source>
        <dbReference type="EMBL" id="MRW96367.1"/>
    </source>
</evidence>
<evidence type="ECO:0008006" key="4">
    <source>
        <dbReference type="Google" id="ProtNLM"/>
    </source>
</evidence>
<dbReference type="EMBL" id="WKJQ01000001">
    <property type="protein sequence ID" value="MRW96367.1"/>
    <property type="molecule type" value="Genomic_DNA"/>
</dbReference>
<evidence type="ECO:0000256" key="1">
    <source>
        <dbReference type="SAM" id="Phobius"/>
    </source>
</evidence>
<sequence length="122" mass="12841">MATTTRPELTRLHYLGVVLAAITGLVHLVLGAVVLSSNPADPLALSFVGAAAGFAGGIVAVLRGSERARTLAILLGIPFTAGQILLYVVLNWPDIFTVVGVVDKLVQLALVVVLVVLYQRER</sequence>
<proteinExistence type="predicted"/>
<name>A0A6A8G6D3_9EURY</name>
<organism evidence="2 3">
    <name type="scientific">Haloferax marinum</name>
    <dbReference type="NCBI Taxonomy" id="2666143"/>
    <lineage>
        <taxon>Archaea</taxon>
        <taxon>Methanobacteriati</taxon>
        <taxon>Methanobacteriota</taxon>
        <taxon>Stenosarchaea group</taxon>
        <taxon>Halobacteria</taxon>
        <taxon>Halobacteriales</taxon>
        <taxon>Haloferacaceae</taxon>
        <taxon>Haloferax</taxon>
    </lineage>
</organism>
<keyword evidence="3" id="KW-1185">Reference proteome</keyword>
<reference evidence="2 3" key="1">
    <citation type="submission" date="2019-11" db="EMBL/GenBank/DDBJ databases">
        <title>Whole genome sequence of Haloferax sp. MBLA0078.</title>
        <authorList>
            <person name="Seo M.-J."/>
            <person name="Cho E.-S."/>
        </authorList>
    </citation>
    <scope>NUCLEOTIDE SEQUENCE [LARGE SCALE GENOMIC DNA]</scope>
    <source>
        <strain evidence="2 3">MBLA0078</strain>
    </source>
</reference>